<dbReference type="Pfam" id="PF24837">
    <property type="entry name" value="AMIN-like"/>
    <property type="match status" value="1"/>
</dbReference>
<protein>
    <recommendedName>
        <fullName evidence="3">AMIN-like domain-containing protein</fullName>
    </recommendedName>
</protein>
<dbReference type="AlphaFoldDB" id="F6FQ26"/>
<evidence type="ECO:0000256" key="1">
    <source>
        <dbReference type="SAM" id="MobiDB-lite"/>
    </source>
</evidence>
<dbReference type="RefSeq" id="WP_013839223.1">
    <property type="nucleotide sequence ID" value="NC_015588.1"/>
</dbReference>
<dbReference type="HOGENOM" id="CLU_099777_0_0_11"/>
<feature type="region of interest" description="Disordered" evidence="1">
    <location>
        <begin position="25"/>
        <end position="105"/>
    </location>
</feature>
<dbReference type="STRING" id="743718.Isova_2103"/>
<dbReference type="EMBL" id="CP002810">
    <property type="protein sequence ID" value="AEG44832.1"/>
    <property type="molecule type" value="Genomic_DNA"/>
</dbReference>
<feature type="chain" id="PRO_5039154950" description="AMIN-like domain-containing protein" evidence="2">
    <location>
        <begin position="28"/>
        <end position="235"/>
    </location>
</feature>
<organism evidence="5">
    <name type="scientific">Isoptericola variabilis (strain 225)</name>
    <dbReference type="NCBI Taxonomy" id="743718"/>
    <lineage>
        <taxon>Bacteria</taxon>
        <taxon>Bacillati</taxon>
        <taxon>Actinomycetota</taxon>
        <taxon>Actinomycetes</taxon>
        <taxon>Micrococcales</taxon>
        <taxon>Promicromonosporaceae</taxon>
        <taxon>Isoptericola</taxon>
    </lineage>
</organism>
<dbReference type="Proteomes" id="UP000009236">
    <property type="component" value="Chromosome"/>
</dbReference>
<evidence type="ECO:0000313" key="4">
    <source>
        <dbReference type="EMBL" id="AEG44832.1"/>
    </source>
</evidence>
<keyword evidence="2" id="KW-0732">Signal</keyword>
<dbReference type="PROSITE" id="PS51257">
    <property type="entry name" value="PROKAR_LIPOPROTEIN"/>
    <property type="match status" value="1"/>
</dbReference>
<evidence type="ECO:0000259" key="3">
    <source>
        <dbReference type="Pfam" id="PF24837"/>
    </source>
</evidence>
<keyword evidence="5" id="KW-1185">Reference proteome</keyword>
<gene>
    <name evidence="4" type="ordered locus">Isova_2103</name>
</gene>
<sequence>MRTTSRTRRSAAALAAAALLLVGACTGGEGQPGYGTGGNPTTSAPTPTDTASPTDDAAPSGTASPGTADPDDDTGDDTSTDEPTGSAPPFAANTEPDTAEPGGDARLTVTDVRVGAHDGFDRVVFDLGGSGTPGWRVEYVDEAVDDGSGNPVDVDGDAILQVVISGTAMPDDSGVPEYDGGPVDPDGTEAVEEVVYRFWFEGYSTAFIGVDGERRPFRVFALSDPARVVVDVRHD</sequence>
<feature type="domain" description="AMIN-like" evidence="3">
    <location>
        <begin position="108"/>
        <end position="234"/>
    </location>
</feature>
<feature type="compositionally biased region" description="Low complexity" evidence="1">
    <location>
        <begin position="39"/>
        <end position="68"/>
    </location>
</feature>
<accession>F6FQ26</accession>
<proteinExistence type="predicted"/>
<name>F6FQ26_ISOV2</name>
<dbReference type="KEGG" id="iva:Isova_2103"/>
<evidence type="ECO:0000256" key="2">
    <source>
        <dbReference type="SAM" id="SignalP"/>
    </source>
</evidence>
<feature type="signal peptide" evidence="2">
    <location>
        <begin position="1"/>
        <end position="27"/>
    </location>
</feature>
<feature type="compositionally biased region" description="Acidic residues" evidence="1">
    <location>
        <begin position="69"/>
        <end position="80"/>
    </location>
</feature>
<dbReference type="eggNOG" id="COG5401">
    <property type="taxonomic scope" value="Bacteria"/>
</dbReference>
<reference evidence="4 5" key="1">
    <citation type="submission" date="2011-05" db="EMBL/GenBank/DDBJ databases">
        <title>Complete sequence of Isoptericola variabilis 225.</title>
        <authorList>
            <consortium name="US DOE Joint Genome Institute"/>
            <person name="Lucas S."/>
            <person name="Han J."/>
            <person name="Lapidus A."/>
            <person name="Cheng J.-F."/>
            <person name="Goodwin L."/>
            <person name="Pitluck S."/>
            <person name="Peters L."/>
            <person name="Mikhailova N."/>
            <person name="Zeytun A."/>
            <person name="Han C."/>
            <person name="Tapia R."/>
            <person name="Land M."/>
            <person name="Hauser L."/>
            <person name="Kyrpides N."/>
            <person name="Ivanova N."/>
            <person name="Pagani I."/>
            <person name="Siebers A."/>
            <person name="Allgaier M."/>
            <person name="Thelen M."/>
            <person name="Hugenholtz P."/>
            <person name="Gladden J."/>
            <person name="Woyke T."/>
        </authorList>
    </citation>
    <scope>NUCLEOTIDE SEQUENCE [LARGE SCALE GENOMIC DNA]</scope>
    <source>
        <strain evidence="5">225</strain>
    </source>
</reference>
<evidence type="ECO:0000313" key="5">
    <source>
        <dbReference type="Proteomes" id="UP000009236"/>
    </source>
</evidence>
<dbReference type="InterPro" id="IPR056303">
    <property type="entry name" value="AMIN-like"/>
</dbReference>
<feature type="compositionally biased region" description="Gly residues" evidence="1">
    <location>
        <begin position="25"/>
        <end position="38"/>
    </location>
</feature>